<dbReference type="PANTHER" id="PTHR47573:SF2">
    <property type="match status" value="1"/>
</dbReference>
<gene>
    <name evidence="6" type="ORF">C6P40_002205</name>
</gene>
<reference evidence="6" key="1">
    <citation type="submission" date="2020-11" db="EMBL/GenBank/DDBJ databases">
        <title>Kefir isolates.</title>
        <authorList>
            <person name="Marcisauskas S."/>
            <person name="Kim Y."/>
            <person name="Blasche S."/>
        </authorList>
    </citation>
    <scope>NUCLEOTIDE SEQUENCE</scope>
    <source>
        <strain evidence="6">Olga-1</strain>
    </source>
</reference>
<dbReference type="CDD" id="cd16905">
    <property type="entry name" value="YEATS_Taf14_like"/>
    <property type="match status" value="1"/>
</dbReference>
<feature type="region of interest" description="Disordered" evidence="3">
    <location>
        <begin position="503"/>
        <end position="522"/>
    </location>
</feature>
<dbReference type="GO" id="GO:0006355">
    <property type="term" value="P:regulation of DNA-templated transcription"/>
    <property type="evidence" value="ECO:0007669"/>
    <property type="project" value="InterPro"/>
</dbReference>
<protein>
    <recommendedName>
        <fullName evidence="5">YEATS domain-containing protein</fullName>
    </recommendedName>
</protein>
<feature type="compositionally biased region" description="Polar residues" evidence="3">
    <location>
        <begin position="558"/>
        <end position="570"/>
    </location>
</feature>
<comment type="subcellular location">
    <subcellularLocation>
        <location evidence="2">Nucleus</location>
    </subcellularLocation>
</comment>
<sequence>MRMNITLLKITLLLSTLGINCGLSNAVGIKGEQESNDLIEPLQVQSNIDDIIVHDSISNKENVLKIQDDFPVYENFKVITTEKTVYITQSASTIYITVTEYVTTMFETQTQIETNMLTTTETKTATVTQIIEPVSSSSEIQSLSSSFDENESIKKTTAFPIVTSFSPIITNSIMDNVSSISSAPITSLDSLLSVSLYSSYVSASPTIGTTLNSNITTSHIKESKYLSSIIPSTIESKILAKETTSSYNKIFTTKGELDMILGDRNKLLTNLKSSLSSKTSITPSNEILSSKTGELTSTNINESDNVSTGSSTLVIQTLKPESSLVPSVLFTTIGPITTPTSINSNSSSNNLSIFNNTYHNDSGIEQLLRNFSPYTDLPHAEFEMSNDGNHIPAVQEGFPMREWSISVSLVNDKGVEVPATIFDKVTYALHPTFANPIRSIKKPPFTIKEQGWGGFDIPITMTLIEKGGDRKVNHDLNFYKEKYIIDKQISINTTKPNLLKELAKSGPIPTSNSHSASTPASISTDIDSTTIAADSSNNVASSTSSVNNSTAEKRKIGSTISNNSSATPTEPKNVKRAKTTANKGGVDLEKMADLLSKLKEDDLLGVVQMINDNRTPEMNIKNDVDNGEFTMDLYTLPDTLLKSLWDYIKKKAE</sequence>
<evidence type="ECO:0000313" key="7">
    <source>
        <dbReference type="Proteomes" id="UP000697127"/>
    </source>
</evidence>
<dbReference type="InterPro" id="IPR005033">
    <property type="entry name" value="YEATS"/>
</dbReference>
<comment type="caution">
    <text evidence="6">The sequence shown here is derived from an EMBL/GenBank/DDBJ whole genome shotgun (WGS) entry which is preliminary data.</text>
</comment>
<dbReference type="PROSITE" id="PS51037">
    <property type="entry name" value="YEATS"/>
    <property type="match status" value="1"/>
</dbReference>
<keyword evidence="1 2" id="KW-0539">Nucleus</keyword>
<proteinExistence type="predicted"/>
<organism evidence="6 7">
    <name type="scientific">Pichia californica</name>
    <dbReference type="NCBI Taxonomy" id="460514"/>
    <lineage>
        <taxon>Eukaryota</taxon>
        <taxon>Fungi</taxon>
        <taxon>Dikarya</taxon>
        <taxon>Ascomycota</taxon>
        <taxon>Saccharomycotina</taxon>
        <taxon>Pichiomycetes</taxon>
        <taxon>Pichiales</taxon>
        <taxon>Pichiaceae</taxon>
        <taxon>Pichia</taxon>
    </lineage>
</organism>
<dbReference type="AlphaFoldDB" id="A0A9P7BD06"/>
<dbReference type="EMBL" id="PUHW01000247">
    <property type="protein sequence ID" value="KAG0687542.1"/>
    <property type="molecule type" value="Genomic_DNA"/>
</dbReference>
<evidence type="ECO:0000313" key="6">
    <source>
        <dbReference type="EMBL" id="KAG0687542.1"/>
    </source>
</evidence>
<name>A0A9P7BD06_9ASCO</name>
<feature type="compositionally biased region" description="Polar residues" evidence="3">
    <location>
        <begin position="508"/>
        <end position="522"/>
    </location>
</feature>
<feature type="domain" description="YEATS" evidence="5">
    <location>
        <begin position="372"/>
        <end position="505"/>
    </location>
</feature>
<dbReference type="Pfam" id="PF03366">
    <property type="entry name" value="YEATS"/>
    <property type="match status" value="1"/>
</dbReference>
<dbReference type="Proteomes" id="UP000697127">
    <property type="component" value="Unassembled WGS sequence"/>
</dbReference>
<keyword evidence="4" id="KW-0732">Signal</keyword>
<dbReference type="InterPro" id="IPR055129">
    <property type="entry name" value="YEATS_dom"/>
</dbReference>
<dbReference type="GO" id="GO:0000785">
    <property type="term" value="C:chromatin"/>
    <property type="evidence" value="ECO:0007669"/>
    <property type="project" value="UniProtKB-ARBA"/>
</dbReference>
<evidence type="ECO:0000256" key="4">
    <source>
        <dbReference type="SAM" id="SignalP"/>
    </source>
</evidence>
<evidence type="ECO:0000256" key="1">
    <source>
        <dbReference type="ARBA" id="ARBA00023242"/>
    </source>
</evidence>
<dbReference type="PANTHER" id="PTHR47573">
    <property type="entry name" value="PROTEIN AF-9 HOMOLOG"/>
    <property type="match status" value="1"/>
</dbReference>
<dbReference type="InterPro" id="IPR038704">
    <property type="entry name" value="YEAST_sf"/>
</dbReference>
<evidence type="ECO:0000259" key="5">
    <source>
        <dbReference type="PROSITE" id="PS51037"/>
    </source>
</evidence>
<dbReference type="GO" id="GO:0005634">
    <property type="term" value="C:nucleus"/>
    <property type="evidence" value="ECO:0007669"/>
    <property type="project" value="UniProtKB-SubCell"/>
</dbReference>
<dbReference type="InterPro" id="IPR027353">
    <property type="entry name" value="NET_dom"/>
</dbReference>
<evidence type="ECO:0000256" key="3">
    <source>
        <dbReference type="SAM" id="MobiDB-lite"/>
    </source>
</evidence>
<feature type="region of interest" description="Disordered" evidence="3">
    <location>
        <begin position="535"/>
        <end position="582"/>
    </location>
</feature>
<keyword evidence="7" id="KW-1185">Reference proteome</keyword>
<evidence type="ECO:0000256" key="2">
    <source>
        <dbReference type="PROSITE-ProRule" id="PRU00376"/>
    </source>
</evidence>
<dbReference type="Gene3D" id="2.60.40.1970">
    <property type="entry name" value="YEATS domain"/>
    <property type="match status" value="1"/>
</dbReference>
<feature type="chain" id="PRO_5040365991" description="YEATS domain-containing protein" evidence="4">
    <location>
        <begin position="27"/>
        <end position="653"/>
    </location>
</feature>
<accession>A0A9P7BD06</accession>
<dbReference type="Pfam" id="PF17035">
    <property type="entry name" value="BET"/>
    <property type="match status" value="1"/>
</dbReference>
<feature type="compositionally biased region" description="Low complexity" evidence="3">
    <location>
        <begin position="535"/>
        <end position="550"/>
    </location>
</feature>
<feature type="signal peptide" evidence="4">
    <location>
        <begin position="1"/>
        <end position="26"/>
    </location>
</feature>